<dbReference type="InterPro" id="IPR025996">
    <property type="entry name" value="MT1864/Rv1816-like_C"/>
</dbReference>
<organism evidence="1">
    <name type="scientific">Gordonia amarae</name>
    <dbReference type="NCBI Taxonomy" id="36821"/>
    <lineage>
        <taxon>Bacteria</taxon>
        <taxon>Bacillati</taxon>
        <taxon>Actinomycetota</taxon>
        <taxon>Actinomycetes</taxon>
        <taxon>Mycobacteriales</taxon>
        <taxon>Gordoniaceae</taxon>
        <taxon>Gordonia</taxon>
    </lineage>
</organism>
<dbReference type="InterPro" id="IPR001647">
    <property type="entry name" value="HTH_TetR"/>
</dbReference>
<evidence type="ECO:0000313" key="1">
    <source>
        <dbReference type="EMBL" id="QHN40146.1"/>
    </source>
</evidence>
<dbReference type="InterPro" id="IPR050109">
    <property type="entry name" value="HTH-type_TetR-like_transc_reg"/>
</dbReference>
<dbReference type="EMBL" id="CP045810">
    <property type="protein sequence ID" value="QHN40146.1"/>
    <property type="molecule type" value="Genomic_DNA"/>
</dbReference>
<dbReference type="PANTHER" id="PTHR30055">
    <property type="entry name" value="HTH-TYPE TRANSCRIPTIONAL REGULATOR RUTR"/>
    <property type="match status" value="1"/>
</dbReference>
<sequence>MVRHRSQDCKSGALVCGRIGVVTTIETPDSGRRRGGRAANREAMEQQIRELGRSHLRTHGAAGLSLRAIARDLGVVSSAVYRYVPSRDDLLTLLLVEGYTDLADAVDAAVGRVDDEDPESRLLNAATSVRLWAVADPARWALLYGSPVPGYAAPAEQTVVPGTRVVATLLRELGGAYGRGLVRDDLPGGSAVLSSDLAAIRDEFGPALPDAVIAAGSMLWATLIGAVSLEVFGQYGAGTFRHPEELFEAQMRLVLSRILLGSTGSGVVASGGERSPDPS</sequence>
<dbReference type="PANTHER" id="PTHR30055:SF243">
    <property type="entry name" value="HTH-TYPE TRANSCRIPTIONAL REGULATOR RV1816"/>
    <property type="match status" value="1"/>
</dbReference>
<dbReference type="AlphaFoldDB" id="A0A857KZJ0"/>
<dbReference type="Pfam" id="PF00440">
    <property type="entry name" value="TetR_N"/>
    <property type="match status" value="1"/>
</dbReference>
<dbReference type="Gene3D" id="1.10.357.10">
    <property type="entry name" value="Tetracycline Repressor, domain 2"/>
    <property type="match status" value="1"/>
</dbReference>
<dbReference type="SUPFAM" id="SSF46689">
    <property type="entry name" value="Homeodomain-like"/>
    <property type="match status" value="1"/>
</dbReference>
<protein>
    <submittedName>
        <fullName evidence="1">TetR family transcriptional regulator</fullName>
    </submittedName>
</protein>
<dbReference type="GO" id="GO:0003700">
    <property type="term" value="F:DNA-binding transcription factor activity"/>
    <property type="evidence" value="ECO:0007669"/>
    <property type="project" value="TreeGrafter"/>
</dbReference>
<gene>
    <name evidence="1" type="ORF">GII30_14205</name>
</gene>
<dbReference type="InterPro" id="IPR009057">
    <property type="entry name" value="Homeodomain-like_sf"/>
</dbReference>
<proteinExistence type="predicted"/>
<accession>A0A857KZJ0</accession>
<dbReference type="GO" id="GO:0000976">
    <property type="term" value="F:transcription cis-regulatory region binding"/>
    <property type="evidence" value="ECO:0007669"/>
    <property type="project" value="TreeGrafter"/>
</dbReference>
<reference evidence="1" key="1">
    <citation type="journal article" date="2021" name="Nat. Microbiol.">
        <title>Cocultivation of an ultrasmall environmental parasitic bacterium with lytic ability against bacteria associated with wastewater foams.</title>
        <authorList>
            <person name="Batinovic S."/>
            <person name="Rose J.J.A."/>
            <person name="Ratcliffe J."/>
            <person name="Seviour R.J."/>
            <person name="Petrovski S."/>
        </authorList>
    </citation>
    <scope>NUCLEOTIDE SEQUENCE</scope>
    <source>
        <strain evidence="1">CON44</strain>
    </source>
</reference>
<dbReference type="Pfam" id="PF13305">
    <property type="entry name" value="TetR_C_33"/>
    <property type="match status" value="1"/>
</dbReference>
<name>A0A857KZJ0_9ACTN</name>
<dbReference type="InterPro" id="IPR036271">
    <property type="entry name" value="Tet_transcr_reg_TetR-rel_C_sf"/>
</dbReference>
<dbReference type="PROSITE" id="PS50977">
    <property type="entry name" value="HTH_TETR_2"/>
    <property type="match status" value="1"/>
</dbReference>
<dbReference type="SUPFAM" id="SSF48498">
    <property type="entry name" value="Tetracyclin repressor-like, C-terminal domain"/>
    <property type="match status" value="1"/>
</dbReference>